<evidence type="ECO:0000256" key="1">
    <source>
        <dbReference type="SAM" id="MobiDB-lite"/>
    </source>
</evidence>
<feature type="region of interest" description="Disordered" evidence="1">
    <location>
        <begin position="78"/>
        <end position="102"/>
    </location>
</feature>
<organism evidence="2 3">
    <name type="scientific">Citricoccus parietis</name>
    <dbReference type="NCBI Taxonomy" id="592307"/>
    <lineage>
        <taxon>Bacteria</taxon>
        <taxon>Bacillati</taxon>
        <taxon>Actinomycetota</taxon>
        <taxon>Actinomycetes</taxon>
        <taxon>Micrococcales</taxon>
        <taxon>Micrococcaceae</taxon>
        <taxon>Citricoccus</taxon>
    </lineage>
</organism>
<comment type="caution">
    <text evidence="2">The sequence shown here is derived from an EMBL/GenBank/DDBJ whole genome shotgun (WGS) entry which is preliminary data.</text>
</comment>
<evidence type="ECO:0000313" key="3">
    <source>
        <dbReference type="Proteomes" id="UP001589575"/>
    </source>
</evidence>
<accession>A0ABV5FYN9</accession>
<feature type="compositionally biased region" description="Basic residues" evidence="1">
    <location>
        <begin position="146"/>
        <end position="171"/>
    </location>
</feature>
<name>A0ABV5FYN9_9MICC</name>
<reference evidence="2 3" key="1">
    <citation type="submission" date="2024-09" db="EMBL/GenBank/DDBJ databases">
        <authorList>
            <person name="Sun Q."/>
            <person name="Mori K."/>
        </authorList>
    </citation>
    <scope>NUCLEOTIDE SEQUENCE [LARGE SCALE GENOMIC DNA]</scope>
    <source>
        <strain evidence="2 3">CCM 7609</strain>
    </source>
</reference>
<evidence type="ECO:0000313" key="2">
    <source>
        <dbReference type="EMBL" id="MFB9071770.1"/>
    </source>
</evidence>
<sequence>MHARQRPHPPDHRVGLVPDPGAGRRRLHCCFILFFLFILWWAPDRGADRCRLAAGRGRPDRHVRPAVRVLRAVRAGLAAGGRPRPARRGASPGVHHDPVGFRSLRPLPRRVGALLRRGHPGHRPLLLRLGVLRGFRCPGTRGPVPRGRRHRGGPVRPGLHLHPHSRRRHGHPDRPAGRGRGV</sequence>
<dbReference type="EMBL" id="JBHMFI010000001">
    <property type="protein sequence ID" value="MFB9071770.1"/>
    <property type="molecule type" value="Genomic_DNA"/>
</dbReference>
<proteinExistence type="predicted"/>
<keyword evidence="3" id="KW-1185">Reference proteome</keyword>
<feature type="compositionally biased region" description="Low complexity" evidence="1">
    <location>
        <begin position="78"/>
        <end position="93"/>
    </location>
</feature>
<protein>
    <submittedName>
        <fullName evidence="2">Uncharacterized protein</fullName>
    </submittedName>
</protein>
<feature type="region of interest" description="Disordered" evidence="1">
    <location>
        <begin position="137"/>
        <end position="182"/>
    </location>
</feature>
<dbReference type="Proteomes" id="UP001589575">
    <property type="component" value="Unassembled WGS sequence"/>
</dbReference>
<gene>
    <name evidence="2" type="ORF">ACFFX0_11375</name>
</gene>